<accession>A0A1E3A4B6</accession>
<evidence type="ECO:0000256" key="7">
    <source>
        <dbReference type="RuleBase" id="RU363032"/>
    </source>
</evidence>
<dbReference type="EMBL" id="MCGH01000003">
    <property type="protein sequence ID" value="ODM03578.1"/>
    <property type="molecule type" value="Genomic_DNA"/>
</dbReference>
<evidence type="ECO:0000256" key="1">
    <source>
        <dbReference type="ARBA" id="ARBA00004651"/>
    </source>
</evidence>
<feature type="transmembrane region" description="Helical" evidence="7">
    <location>
        <begin position="76"/>
        <end position="101"/>
    </location>
</feature>
<evidence type="ECO:0000256" key="2">
    <source>
        <dbReference type="ARBA" id="ARBA00022448"/>
    </source>
</evidence>
<protein>
    <submittedName>
        <fullName evidence="9">Lactose transport system permease protein LacF</fullName>
    </submittedName>
</protein>
<keyword evidence="4 7" id="KW-0812">Transmembrane</keyword>
<dbReference type="PANTHER" id="PTHR30193">
    <property type="entry name" value="ABC TRANSPORTER PERMEASE PROTEIN"/>
    <property type="match status" value="1"/>
</dbReference>
<evidence type="ECO:0000256" key="6">
    <source>
        <dbReference type="ARBA" id="ARBA00023136"/>
    </source>
</evidence>
<sequence>MKLGERFRAFWNKPSHIAYLFIAPVMILLVTFSIIPMIASFFLSTFDADIFLKDIKFIGLGNYQEALQDPRFWNGLWVTVKFAVVEVPIQMVVAMILAALVTKNSVQNKIFRGIYFLPIICSATAVAIMWRMFLHSSVGIFTYFLELMGIRGVNFLNYPDITIYVIIFMSVWKTFGISTIIFVSAMQNVPKDLYEAADLDGCSKIKQFFKITIPIIMPTFSFILITRLIGSLQVFDIIFTTTGGGPNYTTESLVTYVYTRAFSTQNRLGYATALSEFLFGLILVLTVIMYGKMFKNKNN</sequence>
<dbReference type="InterPro" id="IPR000515">
    <property type="entry name" value="MetI-like"/>
</dbReference>
<evidence type="ECO:0000256" key="4">
    <source>
        <dbReference type="ARBA" id="ARBA00022692"/>
    </source>
</evidence>
<feature type="transmembrane region" description="Helical" evidence="7">
    <location>
        <begin position="113"/>
        <end position="133"/>
    </location>
</feature>
<gene>
    <name evidence="9" type="primary">lacF_27</name>
    <name evidence="9" type="ORF">BEI61_04376</name>
</gene>
<dbReference type="RefSeq" id="WP_069154017.1">
    <property type="nucleotide sequence ID" value="NZ_MCGH01000003.1"/>
</dbReference>
<comment type="similarity">
    <text evidence="7">Belongs to the binding-protein-dependent transport system permease family.</text>
</comment>
<keyword evidence="2 7" id="KW-0813">Transport</keyword>
<dbReference type="InterPro" id="IPR035906">
    <property type="entry name" value="MetI-like_sf"/>
</dbReference>
<dbReference type="AlphaFoldDB" id="A0A1E3A4B6"/>
<feature type="transmembrane region" description="Helical" evidence="7">
    <location>
        <begin position="20"/>
        <end position="43"/>
    </location>
</feature>
<proteinExistence type="inferred from homology"/>
<feature type="transmembrane region" description="Helical" evidence="7">
    <location>
        <begin position="207"/>
        <end position="229"/>
    </location>
</feature>
<reference evidence="9 10" key="1">
    <citation type="submission" date="2016-07" db="EMBL/GenBank/DDBJ databases">
        <title>Characterization of isolates of Eisenbergiella tayi derived from blood cultures, using whole genome sequencing.</title>
        <authorList>
            <person name="Burdz T."/>
            <person name="Wiebe D."/>
            <person name="Huynh C."/>
            <person name="Bernard K."/>
        </authorList>
    </citation>
    <scope>NUCLEOTIDE SEQUENCE [LARGE SCALE GENOMIC DNA]</scope>
    <source>
        <strain evidence="9 10">NML 110608</strain>
    </source>
</reference>
<feature type="transmembrane region" description="Helical" evidence="7">
    <location>
        <begin position="268"/>
        <end position="290"/>
    </location>
</feature>
<evidence type="ECO:0000313" key="9">
    <source>
        <dbReference type="EMBL" id="ODM03578.1"/>
    </source>
</evidence>
<dbReference type="GO" id="GO:0005886">
    <property type="term" value="C:plasma membrane"/>
    <property type="evidence" value="ECO:0007669"/>
    <property type="project" value="UniProtKB-SubCell"/>
</dbReference>
<dbReference type="CDD" id="cd06261">
    <property type="entry name" value="TM_PBP2"/>
    <property type="match status" value="1"/>
</dbReference>
<organism evidence="9 10">
    <name type="scientific">Eisenbergiella tayi</name>
    <dbReference type="NCBI Taxonomy" id="1432052"/>
    <lineage>
        <taxon>Bacteria</taxon>
        <taxon>Bacillati</taxon>
        <taxon>Bacillota</taxon>
        <taxon>Clostridia</taxon>
        <taxon>Lachnospirales</taxon>
        <taxon>Lachnospiraceae</taxon>
        <taxon>Eisenbergiella</taxon>
    </lineage>
</organism>
<evidence type="ECO:0000256" key="5">
    <source>
        <dbReference type="ARBA" id="ARBA00022989"/>
    </source>
</evidence>
<comment type="subcellular location">
    <subcellularLocation>
        <location evidence="1 7">Cell membrane</location>
        <topology evidence="1 7">Multi-pass membrane protein</topology>
    </subcellularLocation>
</comment>
<dbReference type="SUPFAM" id="SSF161098">
    <property type="entry name" value="MetI-like"/>
    <property type="match status" value="1"/>
</dbReference>
<evidence type="ECO:0000259" key="8">
    <source>
        <dbReference type="PROSITE" id="PS50928"/>
    </source>
</evidence>
<feature type="transmembrane region" description="Helical" evidence="7">
    <location>
        <begin position="161"/>
        <end position="186"/>
    </location>
</feature>
<feature type="domain" description="ABC transmembrane type-1" evidence="8">
    <location>
        <begin position="76"/>
        <end position="289"/>
    </location>
</feature>
<keyword evidence="6 7" id="KW-0472">Membrane</keyword>
<comment type="caution">
    <text evidence="9">The sequence shown here is derived from an EMBL/GenBank/DDBJ whole genome shotgun (WGS) entry which is preliminary data.</text>
</comment>
<dbReference type="PROSITE" id="PS50928">
    <property type="entry name" value="ABC_TM1"/>
    <property type="match status" value="1"/>
</dbReference>
<dbReference type="Gene3D" id="1.10.3720.10">
    <property type="entry name" value="MetI-like"/>
    <property type="match status" value="1"/>
</dbReference>
<keyword evidence="3" id="KW-1003">Cell membrane</keyword>
<dbReference type="Proteomes" id="UP000094067">
    <property type="component" value="Unassembled WGS sequence"/>
</dbReference>
<dbReference type="InterPro" id="IPR051393">
    <property type="entry name" value="ABC_transporter_permease"/>
</dbReference>
<keyword evidence="5 7" id="KW-1133">Transmembrane helix</keyword>
<name>A0A1E3A4B6_9FIRM</name>
<dbReference type="GO" id="GO:0055085">
    <property type="term" value="P:transmembrane transport"/>
    <property type="evidence" value="ECO:0007669"/>
    <property type="project" value="InterPro"/>
</dbReference>
<evidence type="ECO:0000313" key="10">
    <source>
        <dbReference type="Proteomes" id="UP000094067"/>
    </source>
</evidence>
<dbReference type="PANTHER" id="PTHR30193:SF37">
    <property type="entry name" value="INNER MEMBRANE ABC TRANSPORTER PERMEASE PROTEIN YCJO"/>
    <property type="match status" value="1"/>
</dbReference>
<dbReference type="Pfam" id="PF00528">
    <property type="entry name" value="BPD_transp_1"/>
    <property type="match status" value="1"/>
</dbReference>
<evidence type="ECO:0000256" key="3">
    <source>
        <dbReference type="ARBA" id="ARBA00022475"/>
    </source>
</evidence>